<name>A0A2S8GPA1_9BACT</name>
<organism evidence="2 3">
    <name type="scientific">Blastopirellula marina</name>
    <dbReference type="NCBI Taxonomy" id="124"/>
    <lineage>
        <taxon>Bacteria</taxon>
        <taxon>Pseudomonadati</taxon>
        <taxon>Planctomycetota</taxon>
        <taxon>Planctomycetia</taxon>
        <taxon>Pirellulales</taxon>
        <taxon>Pirellulaceae</taxon>
        <taxon>Blastopirellula</taxon>
    </lineage>
</organism>
<gene>
    <name evidence="2" type="ORF">C5Y93_09325</name>
</gene>
<evidence type="ECO:0000313" key="2">
    <source>
        <dbReference type="EMBL" id="PQO46181.1"/>
    </source>
</evidence>
<feature type="transmembrane region" description="Helical" evidence="1">
    <location>
        <begin position="16"/>
        <end position="35"/>
    </location>
</feature>
<comment type="caution">
    <text evidence="2">The sequence shown here is derived from an EMBL/GenBank/DDBJ whole genome shotgun (WGS) entry which is preliminary data.</text>
</comment>
<sequence>MVQFGSYDEDDNNYEGWWLSETIDFLIHALYGMFIHPVTPAEQIARWSALPCVLLPMAVGLLILLIGYHSWMTGFLVIGGLSWLCYSGWVCTTLERAYHRYELAARRNPNLTLADFNRRQRSQRR</sequence>
<protein>
    <submittedName>
        <fullName evidence="2">Uncharacterized protein</fullName>
    </submittedName>
</protein>
<reference evidence="2 3" key="1">
    <citation type="submission" date="2018-02" db="EMBL/GenBank/DDBJ databases">
        <title>Comparative genomes isolates from brazilian mangrove.</title>
        <authorList>
            <person name="Araujo J.E."/>
            <person name="Taketani R.G."/>
            <person name="Silva M.C.P."/>
            <person name="Loureco M.V."/>
            <person name="Andreote F.D."/>
        </authorList>
    </citation>
    <scope>NUCLEOTIDE SEQUENCE [LARGE SCALE GENOMIC DNA]</scope>
    <source>
        <strain evidence="2 3">Nap-Phe MGV</strain>
    </source>
</reference>
<keyword evidence="1" id="KW-1133">Transmembrane helix</keyword>
<proteinExistence type="predicted"/>
<keyword evidence="1" id="KW-0812">Transmembrane</keyword>
<dbReference type="AlphaFoldDB" id="A0A2S8GPA1"/>
<feature type="transmembrane region" description="Helical" evidence="1">
    <location>
        <begin position="47"/>
        <end position="68"/>
    </location>
</feature>
<evidence type="ECO:0000256" key="1">
    <source>
        <dbReference type="SAM" id="Phobius"/>
    </source>
</evidence>
<evidence type="ECO:0000313" key="3">
    <source>
        <dbReference type="Proteomes" id="UP000237819"/>
    </source>
</evidence>
<feature type="transmembrane region" description="Helical" evidence="1">
    <location>
        <begin position="74"/>
        <end position="94"/>
    </location>
</feature>
<keyword evidence="1" id="KW-0472">Membrane</keyword>
<dbReference type="Proteomes" id="UP000237819">
    <property type="component" value="Unassembled WGS sequence"/>
</dbReference>
<accession>A0A2S8GPA1</accession>
<dbReference type="EMBL" id="PUHZ01000010">
    <property type="protein sequence ID" value="PQO46181.1"/>
    <property type="molecule type" value="Genomic_DNA"/>
</dbReference>